<keyword evidence="2" id="KW-0418">Kinase</keyword>
<organism evidence="2">
    <name type="scientific">Lygus hesperus</name>
    <name type="common">Western plant bug</name>
    <dbReference type="NCBI Taxonomy" id="30085"/>
    <lineage>
        <taxon>Eukaryota</taxon>
        <taxon>Metazoa</taxon>
        <taxon>Ecdysozoa</taxon>
        <taxon>Arthropoda</taxon>
        <taxon>Hexapoda</taxon>
        <taxon>Insecta</taxon>
        <taxon>Pterygota</taxon>
        <taxon>Neoptera</taxon>
        <taxon>Paraneoptera</taxon>
        <taxon>Hemiptera</taxon>
        <taxon>Heteroptera</taxon>
        <taxon>Panheteroptera</taxon>
        <taxon>Cimicomorpha</taxon>
        <taxon>Miridae</taxon>
        <taxon>Mirini</taxon>
        <taxon>Lygus</taxon>
    </lineage>
</organism>
<dbReference type="EMBL" id="GBHO01012978">
    <property type="protein sequence ID" value="JAG30626.1"/>
    <property type="molecule type" value="Transcribed_RNA"/>
</dbReference>
<evidence type="ECO:0000313" key="2">
    <source>
        <dbReference type="EMBL" id="JAG30626.1"/>
    </source>
</evidence>
<protein>
    <submittedName>
        <fullName evidence="2">Sperm motility kinase 2A</fullName>
    </submittedName>
</protein>
<dbReference type="AlphaFoldDB" id="A0A0A9YG81"/>
<evidence type="ECO:0000259" key="1">
    <source>
        <dbReference type="PROSITE" id="PS50011"/>
    </source>
</evidence>
<gene>
    <name evidence="2" type="primary">Smok2a</name>
    <name evidence="2" type="ORF">CM83_99059</name>
</gene>
<dbReference type="InterPro" id="IPR011009">
    <property type="entry name" value="Kinase-like_dom_sf"/>
</dbReference>
<sequence length="193" mass="22723">IGRLVASTCGCRKIDRFSYKKTFLEQLRKEAVNYRYHTMRRVLKRINQKSYVRYHRRPLESYLVSGKQTKPGVWTRVFLATHTQRIEPIRTSESDDRYSIISEIEMMKTDLKDMSSPQFSSNVGNVAIKVFAMSPNLPLKLIPARVITHLELSTVLDHPNIVRFTETFATKRDIFMVMRYEENRNLHLLINNN</sequence>
<dbReference type="GO" id="GO:0005524">
    <property type="term" value="F:ATP binding"/>
    <property type="evidence" value="ECO:0007669"/>
    <property type="project" value="InterPro"/>
</dbReference>
<dbReference type="SUPFAM" id="SSF56112">
    <property type="entry name" value="Protein kinase-like (PK-like)"/>
    <property type="match status" value="1"/>
</dbReference>
<keyword evidence="2" id="KW-0808">Transferase</keyword>
<feature type="non-terminal residue" evidence="2">
    <location>
        <position position="193"/>
    </location>
</feature>
<dbReference type="Gene3D" id="3.30.200.20">
    <property type="entry name" value="Phosphorylase Kinase, domain 1"/>
    <property type="match status" value="1"/>
</dbReference>
<accession>A0A0A9YG81</accession>
<dbReference type="PROSITE" id="PS50011">
    <property type="entry name" value="PROTEIN_KINASE_DOM"/>
    <property type="match status" value="1"/>
</dbReference>
<dbReference type="GO" id="GO:0004672">
    <property type="term" value="F:protein kinase activity"/>
    <property type="evidence" value="ECO:0007669"/>
    <property type="project" value="InterPro"/>
</dbReference>
<proteinExistence type="predicted"/>
<feature type="domain" description="Protein kinase" evidence="1">
    <location>
        <begin position="63"/>
        <end position="193"/>
    </location>
</feature>
<dbReference type="InterPro" id="IPR000719">
    <property type="entry name" value="Prot_kinase_dom"/>
</dbReference>
<reference evidence="2" key="2">
    <citation type="submission" date="2014-07" db="EMBL/GenBank/DDBJ databases">
        <authorList>
            <person name="Hull J."/>
        </authorList>
    </citation>
    <scope>NUCLEOTIDE SEQUENCE</scope>
</reference>
<reference evidence="2" key="1">
    <citation type="journal article" date="2014" name="PLoS ONE">
        <title>Transcriptome-Based Identification of ABC Transporters in the Western Tarnished Plant Bug Lygus hesperus.</title>
        <authorList>
            <person name="Hull J.J."/>
            <person name="Chaney K."/>
            <person name="Geib S.M."/>
            <person name="Fabrick J.A."/>
            <person name="Brent C.S."/>
            <person name="Walsh D."/>
            <person name="Lavine L.C."/>
        </authorList>
    </citation>
    <scope>NUCLEOTIDE SEQUENCE</scope>
</reference>
<name>A0A0A9YG81_LYGHE</name>
<feature type="non-terminal residue" evidence="2">
    <location>
        <position position="1"/>
    </location>
</feature>